<evidence type="ECO:0000313" key="3">
    <source>
        <dbReference type="Proteomes" id="UP001566132"/>
    </source>
</evidence>
<feature type="domain" description="DUF4817" evidence="1">
    <location>
        <begin position="5"/>
        <end position="55"/>
    </location>
</feature>
<comment type="caution">
    <text evidence="2">The sequence shown here is derived from an EMBL/GenBank/DDBJ whole genome shotgun (WGS) entry which is preliminary data.</text>
</comment>
<protein>
    <recommendedName>
        <fullName evidence="1">DUF4817 domain-containing protein</fullName>
    </recommendedName>
</protein>
<reference evidence="2 3" key="1">
    <citation type="submission" date="2024-05" db="EMBL/GenBank/DDBJ databases">
        <title>Genetic variation in Jamaican populations of the coffee berry borer (Hypothenemus hampei).</title>
        <authorList>
            <person name="Errbii M."/>
            <person name="Myrie A."/>
        </authorList>
    </citation>
    <scope>NUCLEOTIDE SEQUENCE [LARGE SCALE GENOMIC DNA]</scope>
    <source>
        <strain evidence="2">JA-Hopewell-2020-01-JO</strain>
        <tissue evidence="2">Whole body</tissue>
    </source>
</reference>
<proteinExistence type="predicted"/>
<organism evidence="2 3">
    <name type="scientific">Hypothenemus hampei</name>
    <name type="common">Coffee berry borer</name>
    <dbReference type="NCBI Taxonomy" id="57062"/>
    <lineage>
        <taxon>Eukaryota</taxon>
        <taxon>Metazoa</taxon>
        <taxon>Ecdysozoa</taxon>
        <taxon>Arthropoda</taxon>
        <taxon>Hexapoda</taxon>
        <taxon>Insecta</taxon>
        <taxon>Pterygota</taxon>
        <taxon>Neoptera</taxon>
        <taxon>Endopterygota</taxon>
        <taxon>Coleoptera</taxon>
        <taxon>Polyphaga</taxon>
        <taxon>Cucujiformia</taxon>
        <taxon>Curculionidae</taxon>
        <taxon>Scolytinae</taxon>
        <taxon>Hypothenemus</taxon>
    </lineage>
</organism>
<accession>A0ABD1F7S6</accession>
<keyword evidence="3" id="KW-1185">Reference proteome</keyword>
<gene>
    <name evidence="2" type="ORF">ABEB36_003028</name>
</gene>
<dbReference type="Pfam" id="PF16087">
    <property type="entry name" value="DUF4817"/>
    <property type="match status" value="1"/>
</dbReference>
<evidence type="ECO:0000259" key="1">
    <source>
        <dbReference type="Pfam" id="PF16087"/>
    </source>
</evidence>
<dbReference type="PANTHER" id="PTHR47326">
    <property type="entry name" value="TRANSPOSABLE ELEMENT TC3 TRANSPOSASE-LIKE PROTEIN"/>
    <property type="match status" value="1"/>
</dbReference>
<dbReference type="PANTHER" id="PTHR47326:SF1">
    <property type="entry name" value="HTH PSQ-TYPE DOMAIN-CONTAINING PROTEIN"/>
    <property type="match status" value="1"/>
</dbReference>
<name>A0ABD1F7S6_HYPHA</name>
<dbReference type="AlphaFoldDB" id="A0ABD1F7S6"/>
<sequence>MYSKEEKIEMLHLYQSGNNFRNVRDLFAAKYPEKPIPAIVTIHFIVKSFNSEGCVVHSHKKRLKILHVLTEEMKLNILCFVEENHIVSLKQVAEYFVISKSSVRKTLKEFKYKAYKFSNHQLLDEEDKIRRIDFCERVQNLLNENGDILEKICFSDEASFSLNGCVNSQNYRYWSNINAHVQNLPHIQYNAKVNVWIGIIGNVLIGPFFIEGNLNAIKFLDLLRNQIFPEIANLNIENPWFQMDGAPPHSTYAVRDLLNQEFPDRWMGRFGPILCAPRSPDLSPNDFFLWGYLKSKIYNNIQIQNVEELKQRICNACNEINPVFLRNSVRKFENCLAYCLEQEGGHFEYLL</sequence>
<dbReference type="EMBL" id="JBDJPC010000002">
    <property type="protein sequence ID" value="KAL1513639.1"/>
    <property type="molecule type" value="Genomic_DNA"/>
</dbReference>
<dbReference type="Gene3D" id="3.30.420.10">
    <property type="entry name" value="Ribonuclease H-like superfamily/Ribonuclease H"/>
    <property type="match status" value="1"/>
</dbReference>
<dbReference type="InterPro" id="IPR032135">
    <property type="entry name" value="DUF4817"/>
</dbReference>
<dbReference type="InterPro" id="IPR036397">
    <property type="entry name" value="RNaseH_sf"/>
</dbReference>
<dbReference type="Proteomes" id="UP001566132">
    <property type="component" value="Unassembled WGS sequence"/>
</dbReference>
<evidence type="ECO:0000313" key="2">
    <source>
        <dbReference type="EMBL" id="KAL1513639.1"/>
    </source>
</evidence>